<feature type="domain" description="Protein kinase" evidence="2">
    <location>
        <begin position="1"/>
        <end position="197"/>
    </location>
</feature>
<feature type="non-terminal residue" evidence="3">
    <location>
        <position position="197"/>
    </location>
</feature>
<evidence type="ECO:0000259" key="2">
    <source>
        <dbReference type="PROSITE" id="PS50011"/>
    </source>
</evidence>
<dbReference type="EMBL" id="KL198057">
    <property type="protein sequence ID" value="KDQ11604.1"/>
    <property type="molecule type" value="Genomic_DNA"/>
</dbReference>
<evidence type="ECO:0000313" key="3">
    <source>
        <dbReference type="EMBL" id="KDQ11604.1"/>
    </source>
</evidence>
<dbReference type="GO" id="GO:0004674">
    <property type="term" value="F:protein serine/threonine kinase activity"/>
    <property type="evidence" value="ECO:0007669"/>
    <property type="project" value="TreeGrafter"/>
</dbReference>
<dbReference type="InterPro" id="IPR008271">
    <property type="entry name" value="Ser/Thr_kinase_AS"/>
</dbReference>
<dbReference type="PANTHER" id="PTHR44329:SF214">
    <property type="entry name" value="PROTEIN KINASE DOMAIN-CONTAINING PROTEIN"/>
    <property type="match status" value="1"/>
</dbReference>
<dbReference type="InterPro" id="IPR051681">
    <property type="entry name" value="Ser/Thr_Kinases-Pseudokinases"/>
</dbReference>
<evidence type="ECO:0000256" key="1">
    <source>
        <dbReference type="SAM" id="Phobius"/>
    </source>
</evidence>
<evidence type="ECO:0000313" key="4">
    <source>
        <dbReference type="Proteomes" id="UP000027195"/>
    </source>
</evidence>
<dbReference type="GO" id="GO:0005524">
    <property type="term" value="F:ATP binding"/>
    <property type="evidence" value="ECO:0007669"/>
    <property type="project" value="InterPro"/>
</dbReference>
<feature type="non-terminal residue" evidence="3">
    <location>
        <position position="1"/>
    </location>
</feature>
<dbReference type="SMART" id="SM00220">
    <property type="entry name" value="S_TKc"/>
    <property type="match status" value="1"/>
</dbReference>
<feature type="transmembrane region" description="Helical" evidence="1">
    <location>
        <begin position="12"/>
        <end position="34"/>
    </location>
</feature>
<dbReference type="PROSITE" id="PS50011">
    <property type="entry name" value="PROTEIN_KINASE_DOM"/>
    <property type="match status" value="1"/>
</dbReference>
<dbReference type="Pfam" id="PF00069">
    <property type="entry name" value="Pkinase"/>
    <property type="match status" value="1"/>
</dbReference>
<dbReference type="InterPro" id="IPR000719">
    <property type="entry name" value="Prot_kinase_dom"/>
</dbReference>
<dbReference type="OrthoDB" id="346907at2759"/>
<gene>
    <name evidence="3" type="ORF">BOTBODRAFT_97344</name>
</gene>
<keyword evidence="1" id="KW-0472">Membrane</keyword>
<dbReference type="AlphaFoldDB" id="A0A067M7Q4"/>
<dbReference type="InParanoid" id="A0A067M7Q4"/>
<organism evidence="3 4">
    <name type="scientific">Botryobasidium botryosum (strain FD-172 SS1)</name>
    <dbReference type="NCBI Taxonomy" id="930990"/>
    <lineage>
        <taxon>Eukaryota</taxon>
        <taxon>Fungi</taxon>
        <taxon>Dikarya</taxon>
        <taxon>Basidiomycota</taxon>
        <taxon>Agaricomycotina</taxon>
        <taxon>Agaricomycetes</taxon>
        <taxon>Cantharellales</taxon>
        <taxon>Botryobasidiaceae</taxon>
        <taxon>Botryobasidium</taxon>
    </lineage>
</organism>
<dbReference type="SUPFAM" id="SSF56112">
    <property type="entry name" value="Protein kinase-like (PK-like)"/>
    <property type="match status" value="1"/>
</dbReference>
<name>A0A067M7Q4_BOTB1</name>
<dbReference type="Gene3D" id="1.10.510.10">
    <property type="entry name" value="Transferase(Phosphotransferase) domain 1"/>
    <property type="match status" value="1"/>
</dbReference>
<dbReference type="HOGENOM" id="CLU_000288_7_18_1"/>
<reference evidence="4" key="1">
    <citation type="journal article" date="2014" name="Proc. Natl. Acad. Sci. U.S.A.">
        <title>Extensive sampling of basidiomycete genomes demonstrates inadequacy of the white-rot/brown-rot paradigm for wood decay fungi.</title>
        <authorList>
            <person name="Riley R."/>
            <person name="Salamov A.A."/>
            <person name="Brown D.W."/>
            <person name="Nagy L.G."/>
            <person name="Floudas D."/>
            <person name="Held B.W."/>
            <person name="Levasseur A."/>
            <person name="Lombard V."/>
            <person name="Morin E."/>
            <person name="Otillar R."/>
            <person name="Lindquist E.A."/>
            <person name="Sun H."/>
            <person name="LaButti K.M."/>
            <person name="Schmutz J."/>
            <person name="Jabbour D."/>
            <person name="Luo H."/>
            <person name="Baker S.E."/>
            <person name="Pisabarro A.G."/>
            <person name="Walton J.D."/>
            <person name="Blanchette R.A."/>
            <person name="Henrissat B."/>
            <person name="Martin F."/>
            <person name="Cullen D."/>
            <person name="Hibbett D.S."/>
            <person name="Grigoriev I.V."/>
        </authorList>
    </citation>
    <scope>NUCLEOTIDE SEQUENCE [LARGE SCALE GENOMIC DNA]</scope>
    <source>
        <strain evidence="4">FD-172 SS1</strain>
    </source>
</reference>
<keyword evidence="4" id="KW-1185">Reference proteome</keyword>
<keyword evidence="1" id="KW-1133">Transmembrane helix</keyword>
<protein>
    <recommendedName>
        <fullName evidence="2">Protein kinase domain-containing protein</fullName>
    </recommendedName>
</protein>
<dbReference type="PROSITE" id="PS00108">
    <property type="entry name" value="PROTEIN_KINASE_ST"/>
    <property type="match status" value="1"/>
</dbReference>
<dbReference type="PANTHER" id="PTHR44329">
    <property type="entry name" value="SERINE/THREONINE-PROTEIN KINASE TNNI3K-RELATED"/>
    <property type="match status" value="1"/>
</dbReference>
<dbReference type="Proteomes" id="UP000027195">
    <property type="component" value="Unassembled WGS sequence"/>
</dbReference>
<sequence length="197" mass="22012">REIRVWRNLRHPHVLPFIGICVLGPTTYMLSPWIEKGNALDYLRLNPDENCLKILLQVAQGLNYLHTFDPMVVHGDLKGANIFISGSGDALIADFGLSEMIIDPEGGSNPNQSNSTAFYAAGTRRWQAPELVNAETKEEAKRTTASDVFAFGRVMTELLTLQVPFAEIKNEAELIRKISLGELPRRPPASHSSHRHR</sequence>
<dbReference type="InterPro" id="IPR011009">
    <property type="entry name" value="Kinase-like_dom_sf"/>
</dbReference>
<accession>A0A067M7Q4</accession>
<proteinExistence type="predicted"/>
<keyword evidence="1" id="KW-0812">Transmembrane</keyword>
<dbReference type="STRING" id="930990.A0A067M7Q4"/>